<dbReference type="AlphaFoldDB" id="A0AAN6MAN1"/>
<accession>A0AAN6MAN1</accession>
<feature type="region of interest" description="Disordered" evidence="1">
    <location>
        <begin position="342"/>
        <end position="363"/>
    </location>
</feature>
<evidence type="ECO:0000256" key="1">
    <source>
        <dbReference type="SAM" id="MobiDB-lite"/>
    </source>
</evidence>
<evidence type="ECO:0000313" key="2">
    <source>
        <dbReference type="EMBL" id="KAK3896561.1"/>
    </source>
</evidence>
<proteinExistence type="predicted"/>
<feature type="region of interest" description="Disordered" evidence="1">
    <location>
        <begin position="1"/>
        <end position="29"/>
    </location>
</feature>
<protein>
    <submittedName>
        <fullName evidence="2">Uncharacterized protein</fullName>
    </submittedName>
</protein>
<gene>
    <name evidence="2" type="ORF">C8A05DRAFT_39897</name>
</gene>
<sequence>MQAPGAYWKGFSSPPSYEQGTLETSPPSHGRLKTLSISWTIIHPRELSDWHARSDFRHLRRLDLNSVLSLETLASLHAMAVDHKFDRLEALGMIIHAEEPDEDPLLDEPTSRFLHALPPLKELAIRHDFRHLTFDAILRRHGPALRKPTLLPMRPHDLKDPSTTPPLGDSDIARAIADGCPVVEDLALRVQRRQGSSEEAAVYRALGRLPRNLPPRVVLANTAVDEALARGIFAEMLWGAEEGRSRLVRLGLRPDDAWLVNGIGMDDVEMMCLWLVRKWNCARDVVSGEGRVKDLTTEEDDAHDREQMLSDDLEDMEEEAAGAWKELWPLRGGDWRDEWKSLPLQTGGLDGREVGEEVQASTE</sequence>
<dbReference type="EMBL" id="MU856540">
    <property type="protein sequence ID" value="KAK3896561.1"/>
    <property type="molecule type" value="Genomic_DNA"/>
</dbReference>
<name>A0AAN6MAN1_9PEZI</name>
<keyword evidence="3" id="KW-1185">Reference proteome</keyword>
<comment type="caution">
    <text evidence="2">The sequence shown here is derived from an EMBL/GenBank/DDBJ whole genome shotgun (WGS) entry which is preliminary data.</text>
</comment>
<evidence type="ECO:0000313" key="3">
    <source>
        <dbReference type="Proteomes" id="UP001303889"/>
    </source>
</evidence>
<feature type="compositionally biased region" description="Polar residues" evidence="1">
    <location>
        <begin position="13"/>
        <end position="27"/>
    </location>
</feature>
<reference evidence="2" key="2">
    <citation type="submission" date="2023-05" db="EMBL/GenBank/DDBJ databases">
        <authorList>
            <consortium name="Lawrence Berkeley National Laboratory"/>
            <person name="Steindorff A."/>
            <person name="Hensen N."/>
            <person name="Bonometti L."/>
            <person name="Westerberg I."/>
            <person name="Brannstrom I.O."/>
            <person name="Guillou S."/>
            <person name="Cros-Aarteil S."/>
            <person name="Calhoun S."/>
            <person name="Haridas S."/>
            <person name="Kuo A."/>
            <person name="Mondo S."/>
            <person name="Pangilinan J."/>
            <person name="Riley R."/>
            <person name="Labutti K."/>
            <person name="Andreopoulos B."/>
            <person name="Lipzen A."/>
            <person name="Chen C."/>
            <person name="Yanf M."/>
            <person name="Daum C."/>
            <person name="Ng V."/>
            <person name="Clum A."/>
            <person name="Ohm R."/>
            <person name="Martin F."/>
            <person name="Silar P."/>
            <person name="Natvig D."/>
            <person name="Lalanne C."/>
            <person name="Gautier V."/>
            <person name="Ament-Velasquez S.L."/>
            <person name="Kruys A."/>
            <person name="Hutchinson M.I."/>
            <person name="Powell A.J."/>
            <person name="Barry K."/>
            <person name="Miller A.N."/>
            <person name="Grigoriev I.V."/>
            <person name="Debuchy R."/>
            <person name="Gladieux P."/>
            <person name="Thoren M.H."/>
            <person name="Johannesson H."/>
        </authorList>
    </citation>
    <scope>NUCLEOTIDE SEQUENCE</scope>
    <source>
        <strain evidence="2">CBS 103.79</strain>
    </source>
</reference>
<reference evidence="2" key="1">
    <citation type="journal article" date="2023" name="Mol. Phylogenet. Evol.">
        <title>Genome-scale phylogeny and comparative genomics of the fungal order Sordariales.</title>
        <authorList>
            <person name="Hensen N."/>
            <person name="Bonometti L."/>
            <person name="Westerberg I."/>
            <person name="Brannstrom I.O."/>
            <person name="Guillou S."/>
            <person name="Cros-Aarteil S."/>
            <person name="Calhoun S."/>
            <person name="Haridas S."/>
            <person name="Kuo A."/>
            <person name="Mondo S."/>
            <person name="Pangilinan J."/>
            <person name="Riley R."/>
            <person name="LaButti K."/>
            <person name="Andreopoulos B."/>
            <person name="Lipzen A."/>
            <person name="Chen C."/>
            <person name="Yan M."/>
            <person name="Daum C."/>
            <person name="Ng V."/>
            <person name="Clum A."/>
            <person name="Steindorff A."/>
            <person name="Ohm R.A."/>
            <person name="Martin F."/>
            <person name="Silar P."/>
            <person name="Natvig D.O."/>
            <person name="Lalanne C."/>
            <person name="Gautier V."/>
            <person name="Ament-Velasquez S.L."/>
            <person name="Kruys A."/>
            <person name="Hutchinson M.I."/>
            <person name="Powell A.J."/>
            <person name="Barry K."/>
            <person name="Miller A.N."/>
            <person name="Grigoriev I.V."/>
            <person name="Debuchy R."/>
            <person name="Gladieux P."/>
            <person name="Hiltunen Thoren M."/>
            <person name="Johannesson H."/>
        </authorList>
    </citation>
    <scope>NUCLEOTIDE SEQUENCE</scope>
    <source>
        <strain evidence="2">CBS 103.79</strain>
    </source>
</reference>
<dbReference type="Proteomes" id="UP001303889">
    <property type="component" value="Unassembled WGS sequence"/>
</dbReference>
<organism evidence="2 3">
    <name type="scientific">Staphylotrichum tortipilum</name>
    <dbReference type="NCBI Taxonomy" id="2831512"/>
    <lineage>
        <taxon>Eukaryota</taxon>
        <taxon>Fungi</taxon>
        <taxon>Dikarya</taxon>
        <taxon>Ascomycota</taxon>
        <taxon>Pezizomycotina</taxon>
        <taxon>Sordariomycetes</taxon>
        <taxon>Sordariomycetidae</taxon>
        <taxon>Sordariales</taxon>
        <taxon>Chaetomiaceae</taxon>
        <taxon>Staphylotrichum</taxon>
    </lineage>
</organism>